<sequence>MYMARRKNFPIYPKSFDEAIDKIWEMQNDDIFKFNNKKFIHIPMNKSFICITIEDNLNFMSSCTEYFSDGTFQFAPNFFMQMYTVHCFKNGFYLPIIFIFLKDKFKQTYIEMWKFIKELYLKHTSKTLNLCKLHIDFELGAHEAVKEVFPNVQLIGCRFHLSQSWWRYINANKKLRTAYSDDKSLLGKWLKMFFGLPFLPYQIVEDGFVELVGDCPDEDGLEFSDYVLNNYIQPNCIFPTNIWAEEPSINKRTTNGPESFHRTFNAQFYNAHPPIYFVLEALREMQAETNIKISTIQKNISKPIPSKDMQKISHAIKLYDQFKLDGNVLNFLSGTGYRHQGFNL</sequence>
<organism evidence="2 3">
    <name type="scientific">Acyrthosiphon pisum</name>
    <name type="common">Pea aphid</name>
    <dbReference type="NCBI Taxonomy" id="7029"/>
    <lineage>
        <taxon>Eukaryota</taxon>
        <taxon>Metazoa</taxon>
        <taxon>Ecdysozoa</taxon>
        <taxon>Arthropoda</taxon>
        <taxon>Hexapoda</taxon>
        <taxon>Insecta</taxon>
        <taxon>Pterygota</taxon>
        <taxon>Neoptera</taxon>
        <taxon>Paraneoptera</taxon>
        <taxon>Hemiptera</taxon>
        <taxon>Sternorrhyncha</taxon>
        <taxon>Aphidomorpha</taxon>
        <taxon>Aphidoidea</taxon>
        <taxon>Aphididae</taxon>
        <taxon>Macrosiphini</taxon>
        <taxon>Acyrthosiphon</taxon>
    </lineage>
</organism>
<dbReference type="GeneID" id="115033255"/>
<dbReference type="PANTHER" id="PTHR47160">
    <property type="entry name" value="PUTATIVE-RELATED"/>
    <property type="match status" value="1"/>
</dbReference>
<dbReference type="InterPro" id="IPR018289">
    <property type="entry name" value="MULE_transposase_dom"/>
</dbReference>
<evidence type="ECO:0000313" key="2">
    <source>
        <dbReference type="EnsemblMetazoa" id="XP_029341384.1"/>
    </source>
</evidence>
<keyword evidence="3" id="KW-1185">Reference proteome</keyword>
<dbReference type="KEGG" id="api:115033255"/>
<reference evidence="2" key="2">
    <citation type="submission" date="2022-06" db="UniProtKB">
        <authorList>
            <consortium name="EnsemblMetazoa"/>
        </authorList>
    </citation>
    <scope>IDENTIFICATION</scope>
</reference>
<accession>A0A8R2NMQ4</accession>
<dbReference type="Proteomes" id="UP000007819">
    <property type="component" value="Chromosome X"/>
</dbReference>
<dbReference type="PANTHER" id="PTHR47160:SF8">
    <property type="entry name" value="MULE TRANSPOSASE DOMAIN-CONTAINING PROTEIN"/>
    <property type="match status" value="1"/>
</dbReference>
<reference evidence="3" key="1">
    <citation type="submission" date="2010-06" db="EMBL/GenBank/DDBJ databases">
        <authorList>
            <person name="Jiang H."/>
            <person name="Abraham K."/>
            <person name="Ali S."/>
            <person name="Alsbrooks S.L."/>
            <person name="Anim B.N."/>
            <person name="Anosike U.S."/>
            <person name="Attaway T."/>
            <person name="Bandaranaike D.P."/>
            <person name="Battles P.K."/>
            <person name="Bell S.N."/>
            <person name="Bell A.V."/>
            <person name="Beltran B."/>
            <person name="Bickham C."/>
            <person name="Bustamante Y."/>
            <person name="Caleb T."/>
            <person name="Canada A."/>
            <person name="Cardenas V."/>
            <person name="Carter K."/>
            <person name="Chacko J."/>
            <person name="Chandrabose M.N."/>
            <person name="Chavez D."/>
            <person name="Chavez A."/>
            <person name="Chen L."/>
            <person name="Chu H.-S."/>
            <person name="Claassen K.J."/>
            <person name="Cockrell R."/>
            <person name="Collins M."/>
            <person name="Cooper J.A."/>
            <person name="Cree A."/>
            <person name="Curry S.M."/>
            <person name="Da Y."/>
            <person name="Dao M.D."/>
            <person name="Das B."/>
            <person name="Davila M.-L."/>
            <person name="Davy-Carroll L."/>
            <person name="Denson S."/>
            <person name="Dinh H."/>
            <person name="Ebong V.E."/>
            <person name="Edwards J.R."/>
            <person name="Egan A."/>
            <person name="El-Daye J."/>
            <person name="Escobedo L."/>
            <person name="Fernandez S."/>
            <person name="Fernando P.R."/>
            <person name="Flagg N."/>
            <person name="Forbes L.D."/>
            <person name="Fowler R.G."/>
            <person name="Fu Q."/>
            <person name="Gabisi R.A."/>
            <person name="Ganer J."/>
            <person name="Garbino Pronczuk A."/>
            <person name="Garcia R.M."/>
            <person name="Garner T."/>
            <person name="Garrett T.E."/>
            <person name="Gonzalez D.A."/>
            <person name="Hamid H."/>
            <person name="Hawkins E.S."/>
            <person name="Hirani K."/>
            <person name="Hogues M.E."/>
            <person name="Hollins B."/>
            <person name="Hsiao C.-H."/>
            <person name="Jabil R."/>
            <person name="James M.L."/>
            <person name="Jhangiani S.N."/>
            <person name="Johnson B."/>
            <person name="Johnson Q."/>
            <person name="Joshi V."/>
            <person name="Kalu J.B."/>
            <person name="Kam C."/>
            <person name="Kashfia A."/>
            <person name="Keebler J."/>
            <person name="Kisamo H."/>
            <person name="Kovar C.L."/>
            <person name="Lago L.A."/>
            <person name="Lai C.-Y."/>
            <person name="Laidlaw J."/>
            <person name="Lara F."/>
            <person name="Le T.-K."/>
            <person name="Lee S.L."/>
            <person name="Legall F.H."/>
            <person name="Lemon S.J."/>
            <person name="Lewis L.R."/>
            <person name="Li B."/>
            <person name="Liu Y."/>
            <person name="Liu Y.-S."/>
            <person name="Lopez J."/>
            <person name="Lozado R.J."/>
            <person name="Lu J."/>
            <person name="Madu R.C."/>
            <person name="Maheshwari M."/>
            <person name="Maheshwari R."/>
            <person name="Malloy K."/>
            <person name="Martinez E."/>
            <person name="Mathew T."/>
            <person name="Mercado I.C."/>
            <person name="Mercado C."/>
            <person name="Meyer B."/>
            <person name="Montgomery K."/>
            <person name="Morgan M.B."/>
            <person name="Munidasa M."/>
            <person name="Nazareth L.V."/>
            <person name="Nelson J."/>
            <person name="Ng B.M."/>
            <person name="Nguyen N.B."/>
            <person name="Nguyen P.Q."/>
            <person name="Nguyen T."/>
            <person name="Obregon M."/>
            <person name="Okwuonu G.O."/>
            <person name="Onwere C.G."/>
            <person name="Orozco G."/>
            <person name="Parra A."/>
            <person name="Patel S."/>
            <person name="Patil S."/>
            <person name="Perez A."/>
            <person name="Perez Y."/>
            <person name="Pham C."/>
            <person name="Primus E.L."/>
            <person name="Pu L.-L."/>
            <person name="Puazo M."/>
            <person name="Qin X."/>
            <person name="Quiroz J.B."/>
            <person name="Reese J."/>
            <person name="Richards S."/>
            <person name="Rives C.M."/>
            <person name="Robberts R."/>
            <person name="Ruiz S.J."/>
            <person name="Ruiz M.J."/>
            <person name="Santibanez J."/>
            <person name="Schneider B.W."/>
            <person name="Sisson I."/>
            <person name="Smith M."/>
            <person name="Sodergren E."/>
            <person name="Song X.-Z."/>
            <person name="Song B.B."/>
            <person name="Summersgill H."/>
            <person name="Thelus R."/>
            <person name="Thornton R.D."/>
            <person name="Trejos Z.Y."/>
            <person name="Usmani K."/>
            <person name="Vattathil S."/>
            <person name="Villasana D."/>
            <person name="Walker D.L."/>
            <person name="Wang S."/>
            <person name="Wang K."/>
            <person name="White C.S."/>
            <person name="Williams A.C."/>
            <person name="Williamson J."/>
            <person name="Wilson K."/>
            <person name="Woghiren I.O."/>
            <person name="Woodworth J.R."/>
            <person name="Worley K.C."/>
            <person name="Wright R.A."/>
            <person name="Wu W."/>
            <person name="Young L."/>
            <person name="Zhang L."/>
            <person name="Zhang J."/>
            <person name="Zhu Y."/>
            <person name="Muzny D.M."/>
            <person name="Weinstock G."/>
            <person name="Gibbs R.A."/>
        </authorList>
    </citation>
    <scope>NUCLEOTIDE SEQUENCE [LARGE SCALE GENOMIC DNA]</scope>
    <source>
        <strain evidence="3">LSR1</strain>
    </source>
</reference>
<evidence type="ECO:0000313" key="3">
    <source>
        <dbReference type="Proteomes" id="UP000007819"/>
    </source>
</evidence>
<dbReference type="EnsemblMetazoa" id="XM_029485524.1">
    <property type="protein sequence ID" value="XP_029341384.1"/>
    <property type="gene ID" value="LOC115033255"/>
</dbReference>
<dbReference type="AlphaFoldDB" id="A0A8R2NMQ4"/>
<evidence type="ECO:0000259" key="1">
    <source>
        <dbReference type="Pfam" id="PF10551"/>
    </source>
</evidence>
<name>A0A8R2NMQ4_ACYPI</name>
<dbReference type="OrthoDB" id="6579738at2759"/>
<protein>
    <recommendedName>
        <fullName evidence="1">MULE transposase domain-containing protein</fullName>
    </recommendedName>
</protein>
<feature type="domain" description="MULE transposase" evidence="1">
    <location>
        <begin position="69"/>
        <end position="163"/>
    </location>
</feature>
<dbReference type="RefSeq" id="XP_029341384.1">
    <property type="nucleotide sequence ID" value="XM_029485524.1"/>
</dbReference>
<proteinExistence type="predicted"/>
<dbReference type="Pfam" id="PF10551">
    <property type="entry name" value="MULE"/>
    <property type="match status" value="1"/>
</dbReference>